<dbReference type="EMBL" id="JABERH010000002">
    <property type="protein sequence ID" value="NNH37315.1"/>
    <property type="molecule type" value="Genomic_DNA"/>
</dbReference>
<feature type="domain" description="Phospholipid/glycerol acyltransferase" evidence="1">
    <location>
        <begin position="37"/>
        <end position="154"/>
    </location>
</feature>
<protein>
    <submittedName>
        <fullName evidence="2">Acyltransferase family protein</fullName>
    </submittedName>
</protein>
<proteinExistence type="predicted"/>
<dbReference type="GO" id="GO:0016020">
    <property type="term" value="C:membrane"/>
    <property type="evidence" value="ECO:0007669"/>
    <property type="project" value="TreeGrafter"/>
</dbReference>
<dbReference type="SMART" id="SM00563">
    <property type="entry name" value="PlsC"/>
    <property type="match status" value="1"/>
</dbReference>
<comment type="caution">
    <text evidence="2">The sequence shown here is derived from an EMBL/GenBank/DDBJ whole genome shotgun (WGS) entry which is preliminary data.</text>
</comment>
<evidence type="ECO:0000313" key="3">
    <source>
        <dbReference type="Proteomes" id="UP000532147"/>
    </source>
</evidence>
<dbReference type="InterPro" id="IPR002123">
    <property type="entry name" value="Plipid/glycerol_acylTrfase"/>
</dbReference>
<sequence length="252" mass="29488">MQVEHDAKWIKRLSTLSKLYFTPTFLGAEYIDASKPAMYVGNHTLYGVFDSPILIDYLYNYHKVAVVSIADHGHFYLPFWRTLFKKFGAVDGNKEHIRAAMQQGYSILVFPGGGREVLKRKGEAYQLIWKQRYGFLKLAQEFNYDIVPFAALGGDEVFELGFDANQIIESQWFQKLLKVPQLDKLLRHGDVIPSLPKNIIPKRLPFYFQFMPRQNLMHIENTEQLKDFRDQIQQQIYAGLEYLKQQREVEKA</sequence>
<evidence type="ECO:0000259" key="1">
    <source>
        <dbReference type="SMART" id="SM00563"/>
    </source>
</evidence>
<accession>A0A8E4F639</accession>
<evidence type="ECO:0000313" key="2">
    <source>
        <dbReference type="EMBL" id="NNH37315.1"/>
    </source>
</evidence>
<dbReference type="GO" id="GO:0016746">
    <property type="term" value="F:acyltransferase activity"/>
    <property type="evidence" value="ECO:0007669"/>
    <property type="project" value="UniProtKB-KW"/>
</dbReference>
<dbReference type="AlphaFoldDB" id="A0A8E4F639"/>
<dbReference type="PANTHER" id="PTHR22753:SF14">
    <property type="entry name" value="MONOACYLGLYCEROL_DIACYLGLYCEROL O-ACYLTRANSFERASE"/>
    <property type="match status" value="1"/>
</dbReference>
<organism evidence="2 3">
    <name type="scientific">Acinetobacter terrae</name>
    <dbReference type="NCBI Taxonomy" id="2731247"/>
    <lineage>
        <taxon>Bacteria</taxon>
        <taxon>Pseudomonadati</taxon>
        <taxon>Pseudomonadota</taxon>
        <taxon>Gammaproteobacteria</taxon>
        <taxon>Moraxellales</taxon>
        <taxon>Moraxellaceae</taxon>
        <taxon>Acinetobacter</taxon>
        <taxon>Acinetobacter Taxon 24</taxon>
    </lineage>
</organism>
<dbReference type="Proteomes" id="UP000532147">
    <property type="component" value="Unassembled WGS sequence"/>
</dbReference>
<name>A0A8E4F639_9GAMM</name>
<gene>
    <name evidence="2" type="ORF">HLH11_01365</name>
</gene>
<dbReference type="CDD" id="cd07987">
    <property type="entry name" value="LPLAT_MGAT-like"/>
    <property type="match status" value="1"/>
</dbReference>
<reference evidence="2 3" key="1">
    <citation type="submission" date="2020-04" db="EMBL/GenBank/DDBJ databases">
        <title>Acinetobacter Taxon 24.</title>
        <authorList>
            <person name="Nemec A."/>
            <person name="Radolfova-Krizova L."/>
            <person name="Higgins P.G."/>
            <person name="Spanelova P."/>
        </authorList>
    </citation>
    <scope>NUCLEOTIDE SEQUENCE [LARGE SCALE GENOMIC DNA]</scope>
    <source>
        <strain evidence="2 3">ANC 4280</strain>
    </source>
</reference>
<dbReference type="PANTHER" id="PTHR22753">
    <property type="entry name" value="TRANSMEMBRANE PROTEIN 68"/>
    <property type="match status" value="1"/>
</dbReference>
<keyword evidence="2" id="KW-0012">Acyltransferase</keyword>
<keyword evidence="2" id="KW-0808">Transferase</keyword>
<dbReference type="Pfam" id="PF01553">
    <property type="entry name" value="Acyltransferase"/>
    <property type="match status" value="1"/>
</dbReference>
<dbReference type="RefSeq" id="WP_171533597.1">
    <property type="nucleotide sequence ID" value="NZ_JABERH010000002.1"/>
</dbReference>
<dbReference type="SUPFAM" id="SSF69593">
    <property type="entry name" value="Glycerol-3-phosphate (1)-acyltransferase"/>
    <property type="match status" value="1"/>
</dbReference>